<dbReference type="AlphaFoldDB" id="A0A7Y7ITF1"/>
<name>A0A7Y7ITF1_9PROT</name>
<protein>
    <submittedName>
        <fullName evidence="2">DUF1259 domain-containing protein</fullName>
    </submittedName>
</protein>
<feature type="signal peptide" evidence="1">
    <location>
        <begin position="1"/>
        <end position="22"/>
    </location>
</feature>
<accession>A0A7Y7ITF1</accession>
<dbReference type="Proteomes" id="UP000534870">
    <property type="component" value="Unassembled WGS sequence"/>
</dbReference>
<reference evidence="2 3" key="1">
    <citation type="submission" date="2020-06" db="EMBL/GenBank/DDBJ databases">
        <title>Description of novel acetic acid bacteria.</title>
        <authorList>
            <person name="Sombolestani A."/>
        </authorList>
    </citation>
    <scope>NUCLEOTIDE SEQUENCE [LARGE SCALE GENOMIC DNA]</scope>
    <source>
        <strain evidence="2 3">LMG 31431</strain>
    </source>
</reference>
<evidence type="ECO:0000256" key="1">
    <source>
        <dbReference type="SAM" id="SignalP"/>
    </source>
</evidence>
<sequence length="303" mass="31878">MRRRFLTGAALMAMLWAAPASAVPGPAPGPVPAPWAAVGETLGKAGTELPGGVYRVALPRSDLKVTLDGIAIKPALALGSWLAFLPKGRDAMAMGDLVLTQDEVEPVMKRLVEGGFEITALHNHLLRAEPMTMYMHVDGHGDPVKLAQTLHAALLLTGTPLGAPANAPPPKPLDLDTAMLDRVLGQAGKASGGVYQVTIPRAETLTSDMTALPVAMGTGIAINFQPTGGGKAAIAGDFVLIASEVNPVLRTLREHGIAVTALHNHMLNDQPRLFFMHFWANDDAGRLARGLKAALDQMNLKKG</sequence>
<feature type="chain" id="PRO_5031186713" evidence="1">
    <location>
        <begin position="23"/>
        <end position="303"/>
    </location>
</feature>
<dbReference type="EMBL" id="JABXXP010000012">
    <property type="protein sequence ID" value="NVN09992.1"/>
    <property type="molecule type" value="Genomic_DNA"/>
</dbReference>
<evidence type="ECO:0000313" key="2">
    <source>
        <dbReference type="EMBL" id="NVN09992.1"/>
    </source>
</evidence>
<proteinExistence type="predicted"/>
<comment type="caution">
    <text evidence="2">The sequence shown here is derived from an EMBL/GenBank/DDBJ whole genome shotgun (WGS) entry which is preliminary data.</text>
</comment>
<keyword evidence="1" id="KW-0732">Signal</keyword>
<dbReference type="RefSeq" id="WP_176638784.1">
    <property type="nucleotide sequence ID" value="NZ_JABXXP010000012.1"/>
</dbReference>
<gene>
    <name evidence="2" type="ORF">HUK84_02305</name>
</gene>
<organism evidence="2 3">
    <name type="scientific">Nguyenibacter vanlangensis</name>
    <dbReference type="NCBI Taxonomy" id="1216886"/>
    <lineage>
        <taxon>Bacteria</taxon>
        <taxon>Pseudomonadati</taxon>
        <taxon>Pseudomonadota</taxon>
        <taxon>Alphaproteobacteria</taxon>
        <taxon>Acetobacterales</taxon>
        <taxon>Acetobacteraceae</taxon>
        <taxon>Nguyenibacter</taxon>
    </lineage>
</organism>
<evidence type="ECO:0000313" key="3">
    <source>
        <dbReference type="Proteomes" id="UP000534870"/>
    </source>
</evidence>
<dbReference type="Pfam" id="PF07485">
    <property type="entry name" value="DUF1529"/>
    <property type="match status" value="2"/>
</dbReference>
<dbReference type="InterPro" id="IPR011094">
    <property type="entry name" value="Uncharacterised_LppY/LpqO"/>
</dbReference>